<dbReference type="GO" id="GO:0005524">
    <property type="term" value="F:ATP binding"/>
    <property type="evidence" value="ECO:0007669"/>
    <property type="project" value="UniProtKB-KW"/>
</dbReference>
<dbReference type="PANTHER" id="PTHR23073">
    <property type="entry name" value="26S PROTEASOME REGULATORY SUBUNIT"/>
    <property type="match status" value="1"/>
</dbReference>
<dbReference type="Pfam" id="PF00004">
    <property type="entry name" value="AAA"/>
    <property type="match status" value="2"/>
</dbReference>
<comment type="caution">
    <text evidence="5">The sequence shown here is derived from an EMBL/GenBank/DDBJ whole genome shotgun (WGS) entry which is preliminary data.</text>
</comment>
<dbReference type="EMBL" id="MLJW01000205">
    <property type="protein sequence ID" value="OIQ93569.1"/>
    <property type="molecule type" value="Genomic_DNA"/>
</dbReference>
<keyword evidence="2" id="KW-0547">Nucleotide-binding</keyword>
<dbReference type="CDD" id="cd19481">
    <property type="entry name" value="RecA-like_protease"/>
    <property type="match status" value="1"/>
</dbReference>
<dbReference type="InterPro" id="IPR050221">
    <property type="entry name" value="26S_Proteasome_ATPase"/>
</dbReference>
<evidence type="ECO:0000256" key="2">
    <source>
        <dbReference type="ARBA" id="ARBA00022741"/>
    </source>
</evidence>
<keyword evidence="3" id="KW-0067">ATP-binding</keyword>
<sequence>MRRRHHAFDPAFERDGSPFEPIVHLWMLRILLPMGGLRRGESYAFPQILKQLGVAPEAFDDSATLDAQARQAAALLKPMWERAERNAHKLAPSGHLVANIAGLAELVHLSPAECRILEFASLLHAVRELDDVADTLGSLSSSKTMGALEKLLGLTEAEVKQALSPKGQLARCGLLTLSRDGNGTLKAKLDLLSENFVDAILTPDTEPLSLLRGIVTPSQPPKLQAGDYPHLGLNLQMLQCYLQETQAQHRPGVNILLYGPPGTGKTELSRTLAKALGCDLFEVSTEDEDGGPIGGEARLRAYRAAQRFLERRSVMILFDEIEDVFNTEEAPSMFGGLFRRSGAGRERKGWINKSLEANPVPTFWLTNSIRSLDAAYIRRFDFVLELPVPPQRVRETIATACVGDLADAPTLRTLASSNDLAPAVLTRAASVLQTIQPGLASGQTNTALLQLVNNTLQAQGHDRVKARDPNRLPDTYDPAYIHADTDLVALADGIVHSGSARLCLYGPPGTGKTAYARWLAQRLNRPLLVKRASDLLSKWLGESEQNIAQAFQEAESDGAVLLIDEVDSFLQERRGATQSWEITQVNEMLTQMESCSGVFIATTNLMDGLDAAALRRFDLKARFEYLTPEQAWALLRRQCSYLELPPPEPGLRKHLDRLGLLTPGDFAAVIRRHRFQPMVSALGLVEALEGECALKQGHKSAIGFV</sequence>
<dbReference type="InterPro" id="IPR003959">
    <property type="entry name" value="ATPase_AAA_core"/>
</dbReference>
<dbReference type="SMART" id="SM00382">
    <property type="entry name" value="AAA"/>
    <property type="match status" value="2"/>
</dbReference>
<accession>A0A1J5RCR1</accession>
<dbReference type="AlphaFoldDB" id="A0A1J5RCR1"/>
<evidence type="ECO:0000256" key="1">
    <source>
        <dbReference type="ARBA" id="ARBA00006914"/>
    </source>
</evidence>
<evidence type="ECO:0000259" key="4">
    <source>
        <dbReference type="SMART" id="SM00382"/>
    </source>
</evidence>
<dbReference type="SUPFAM" id="SSF52540">
    <property type="entry name" value="P-loop containing nucleoside triphosphate hydrolases"/>
    <property type="match status" value="2"/>
</dbReference>
<dbReference type="Gene3D" id="3.40.50.300">
    <property type="entry name" value="P-loop containing nucleotide triphosphate hydrolases"/>
    <property type="match status" value="2"/>
</dbReference>
<protein>
    <submittedName>
        <fullName evidence="5">Proteasome-associated ATPase</fullName>
    </submittedName>
</protein>
<dbReference type="GO" id="GO:0016887">
    <property type="term" value="F:ATP hydrolysis activity"/>
    <property type="evidence" value="ECO:0007669"/>
    <property type="project" value="InterPro"/>
</dbReference>
<evidence type="ECO:0000313" key="5">
    <source>
        <dbReference type="EMBL" id="OIQ93569.1"/>
    </source>
</evidence>
<name>A0A1J5RCR1_9ZZZZ</name>
<evidence type="ECO:0000256" key="3">
    <source>
        <dbReference type="ARBA" id="ARBA00022840"/>
    </source>
</evidence>
<dbReference type="GO" id="GO:0000502">
    <property type="term" value="C:proteasome complex"/>
    <property type="evidence" value="ECO:0007669"/>
    <property type="project" value="UniProtKB-KW"/>
</dbReference>
<reference evidence="5" key="1">
    <citation type="submission" date="2016-10" db="EMBL/GenBank/DDBJ databases">
        <title>Sequence of Gallionella enrichment culture.</title>
        <authorList>
            <person name="Poehlein A."/>
            <person name="Muehling M."/>
            <person name="Daniel R."/>
        </authorList>
    </citation>
    <scope>NUCLEOTIDE SEQUENCE</scope>
</reference>
<comment type="similarity">
    <text evidence="1">Belongs to the AAA ATPase family.</text>
</comment>
<keyword evidence="5" id="KW-0647">Proteasome</keyword>
<dbReference type="InterPro" id="IPR003593">
    <property type="entry name" value="AAA+_ATPase"/>
</dbReference>
<feature type="domain" description="AAA+ ATPase" evidence="4">
    <location>
        <begin position="251"/>
        <end position="390"/>
    </location>
</feature>
<feature type="domain" description="AAA+ ATPase" evidence="4">
    <location>
        <begin position="498"/>
        <end position="627"/>
    </location>
</feature>
<gene>
    <name evidence="5" type="primary">arc</name>
    <name evidence="5" type="ORF">GALL_245290</name>
</gene>
<proteinExistence type="inferred from homology"/>
<dbReference type="InterPro" id="IPR027417">
    <property type="entry name" value="P-loop_NTPase"/>
</dbReference>
<organism evidence="5">
    <name type="scientific">mine drainage metagenome</name>
    <dbReference type="NCBI Taxonomy" id="410659"/>
    <lineage>
        <taxon>unclassified sequences</taxon>
        <taxon>metagenomes</taxon>
        <taxon>ecological metagenomes</taxon>
    </lineage>
</organism>